<evidence type="ECO:0000313" key="2">
    <source>
        <dbReference type="EMBL" id="PRQ09808.1"/>
    </source>
</evidence>
<dbReference type="Gene3D" id="3.30.70.1430">
    <property type="entry name" value="Multidrug efflux transporter AcrB pore domain"/>
    <property type="match status" value="2"/>
</dbReference>
<dbReference type="InterPro" id="IPR001036">
    <property type="entry name" value="Acrflvin-R"/>
</dbReference>
<keyword evidence="1" id="KW-1133">Transmembrane helix</keyword>
<dbReference type="AlphaFoldDB" id="A0A2S9YXJ3"/>
<feature type="transmembrane region" description="Helical" evidence="1">
    <location>
        <begin position="962"/>
        <end position="983"/>
    </location>
</feature>
<dbReference type="Gene3D" id="1.20.1640.10">
    <property type="entry name" value="Multidrug efflux transporter AcrB transmembrane domain"/>
    <property type="match status" value="2"/>
</dbReference>
<keyword evidence="1" id="KW-0472">Membrane</keyword>
<dbReference type="Pfam" id="PF00873">
    <property type="entry name" value="ACR_tran"/>
    <property type="match status" value="1"/>
</dbReference>
<feature type="transmembrane region" description="Helical" evidence="1">
    <location>
        <begin position="860"/>
        <end position="880"/>
    </location>
</feature>
<dbReference type="RefSeq" id="WP_106087645.1">
    <property type="nucleotide sequence ID" value="NZ_PVNL01000013.1"/>
</dbReference>
<feature type="transmembrane region" description="Helical" evidence="1">
    <location>
        <begin position="989"/>
        <end position="1011"/>
    </location>
</feature>
<dbReference type="PANTHER" id="PTHR32063">
    <property type="match status" value="1"/>
</dbReference>
<comment type="caution">
    <text evidence="2">The sequence shown here is derived from an EMBL/GenBank/DDBJ whole genome shotgun (WGS) entry which is preliminary data.</text>
</comment>
<dbReference type="PANTHER" id="PTHR32063:SF18">
    <property type="entry name" value="CATION EFFLUX SYSTEM PROTEIN"/>
    <property type="match status" value="1"/>
</dbReference>
<proteinExistence type="predicted"/>
<dbReference type="SUPFAM" id="SSF82714">
    <property type="entry name" value="Multidrug efflux transporter AcrB TolC docking domain, DN and DC subdomains"/>
    <property type="match status" value="2"/>
</dbReference>
<feature type="transmembrane region" description="Helical" evidence="1">
    <location>
        <begin position="437"/>
        <end position="456"/>
    </location>
</feature>
<feature type="transmembrane region" description="Helical" evidence="1">
    <location>
        <begin position="468"/>
        <end position="495"/>
    </location>
</feature>
<feature type="transmembrane region" description="Helical" evidence="1">
    <location>
        <begin position="529"/>
        <end position="549"/>
    </location>
</feature>
<reference evidence="2 3" key="1">
    <citation type="submission" date="2018-03" db="EMBL/GenBank/DDBJ databases">
        <title>Draft Genome Sequences of the Obligatory Marine Myxobacteria Enhygromyxa salina SWB007.</title>
        <authorList>
            <person name="Poehlein A."/>
            <person name="Moghaddam J.A."/>
            <person name="Harms H."/>
            <person name="Alanjari M."/>
            <person name="Koenig G.M."/>
            <person name="Daniel R."/>
            <person name="Schaeberle T.F."/>
        </authorList>
    </citation>
    <scope>NUCLEOTIDE SEQUENCE [LARGE SCALE GENOMIC DNA]</scope>
    <source>
        <strain evidence="2 3">SWB007</strain>
    </source>
</reference>
<evidence type="ECO:0000313" key="3">
    <source>
        <dbReference type="Proteomes" id="UP000238823"/>
    </source>
</evidence>
<dbReference type="Proteomes" id="UP000238823">
    <property type="component" value="Unassembled WGS sequence"/>
</dbReference>
<feature type="transmembrane region" description="Helical" evidence="1">
    <location>
        <begin position="365"/>
        <end position="382"/>
    </location>
</feature>
<dbReference type="SUPFAM" id="SSF82693">
    <property type="entry name" value="Multidrug efflux transporter AcrB pore domain, PN1, PN2, PC1 and PC2 subdomains"/>
    <property type="match status" value="2"/>
</dbReference>
<feature type="transmembrane region" description="Helical" evidence="1">
    <location>
        <begin position="339"/>
        <end position="358"/>
    </location>
</feature>
<dbReference type="Gene3D" id="3.30.70.1320">
    <property type="entry name" value="Multidrug efflux transporter AcrB pore domain like"/>
    <property type="match status" value="1"/>
</dbReference>
<feature type="transmembrane region" description="Helical" evidence="1">
    <location>
        <begin position="394"/>
        <end position="416"/>
    </location>
</feature>
<keyword evidence="1" id="KW-0812">Transmembrane</keyword>
<gene>
    <name evidence="2" type="primary">swrC_1</name>
    <name evidence="2" type="ORF">ENSA7_05630</name>
</gene>
<dbReference type="GO" id="GO:0005886">
    <property type="term" value="C:plasma membrane"/>
    <property type="evidence" value="ECO:0007669"/>
    <property type="project" value="TreeGrafter"/>
</dbReference>
<accession>A0A2S9YXJ3</accession>
<dbReference type="Gene3D" id="3.30.2090.10">
    <property type="entry name" value="Multidrug efflux transporter AcrB TolC docking domain, DN and DC subdomains"/>
    <property type="match status" value="2"/>
</dbReference>
<dbReference type="PRINTS" id="PR00702">
    <property type="entry name" value="ACRIFLAVINRP"/>
</dbReference>
<protein>
    <submittedName>
        <fullName evidence="2">Swarming motility protein SwrC</fullName>
    </submittedName>
</protein>
<dbReference type="InterPro" id="IPR027463">
    <property type="entry name" value="AcrB_DN_DC_subdom"/>
</dbReference>
<dbReference type="GO" id="GO:0042910">
    <property type="term" value="F:xenobiotic transmembrane transporter activity"/>
    <property type="evidence" value="ECO:0007669"/>
    <property type="project" value="TreeGrafter"/>
</dbReference>
<feature type="transmembrane region" description="Helical" evidence="1">
    <location>
        <begin position="912"/>
        <end position="934"/>
    </location>
</feature>
<organism evidence="2 3">
    <name type="scientific">Enhygromyxa salina</name>
    <dbReference type="NCBI Taxonomy" id="215803"/>
    <lineage>
        <taxon>Bacteria</taxon>
        <taxon>Pseudomonadati</taxon>
        <taxon>Myxococcota</taxon>
        <taxon>Polyangia</taxon>
        <taxon>Nannocystales</taxon>
        <taxon>Nannocystaceae</taxon>
        <taxon>Enhygromyxa</taxon>
    </lineage>
</organism>
<dbReference type="SUPFAM" id="SSF82866">
    <property type="entry name" value="Multidrug efflux transporter AcrB transmembrane domain"/>
    <property type="match status" value="2"/>
</dbReference>
<feature type="transmembrane region" description="Helical" evidence="1">
    <location>
        <begin position="16"/>
        <end position="37"/>
    </location>
</feature>
<dbReference type="OrthoDB" id="9759330at2"/>
<feature type="transmembrane region" description="Helical" evidence="1">
    <location>
        <begin position="887"/>
        <end position="906"/>
    </location>
</feature>
<sequence>MNGALNLAELAIRAKTVTLTFALILLIGGLISFMSLARLEDPELTIKDALVVTPYPGASAAEVEAEVSDRVEQAAQALAQTKYVRSNSMPGMSIVKVTIKDHYDSTALPQVWDELRRKVTDVQGQLPPGAGPSVVNDDFGDVFGVFVAITGPEYAPAELEAYAKQLRRALLLVSDVAKVELVAALPEVVYVEMSAAAKLQTGLSPEQIGRVLAAKSLVADGGRVEVGPELVRIAPSGGVRKVADYEAVLIENPQTGALVRLGDVATIRRGYRDPPAQLLRVDGERALGLAISTAPGGNVVTMGEALSARAAELDYLRPHGVEFHVIALQSQAVTAAIDAFTINLAAAVGIVIVVLLLFMGLRSGLIIGGVLILTISGTFILMDIGDIALQRISLGALVIALGMLVDNAIVVTDGTLAGLAQGQTARTAAVATVKQTATPLLIATIIAILSFAAIGTSDDATGEYCGSLYQVLLYSLSLSWVTAMTVTPVLCVMFLRPPRAQPEVVDAAERPRLARAYERVLTAAMRRRGLTLLVALGLFAAAVIGFGQVKQSFFPDSTRPQFMVDYFAPRGTHIEQTEAQLGEIEAWIGGLDGVTQVATVVGQGAPRFLLTYAPEEPDGGYGQLFVDVDDYAKIAGLQAEIQAALETRFVAGEGNTKLFMLGPGEGGKIQIRLSGPAPDRLRALAGQVMDILEDAGARGVRNDWRERVEALRPLLAEEPARLAGVDRRAVAEAIHATFEGQTIGVYREGDKLLPLIARAPERERDDVAKLGNAQVWSPTARRWIPIRQVVAGVDIVEVDDLIRRRDRLPTMTIHADPPLDGLADQLLARVVPDIEAIDYPQGYGFELGGEYEKSRDARTAMAFSVVLFGVLMILMTIVLFNAVRQALVIWLCVPLSIVGVTVGLLLTDNPFGFMATLGLLSLVGMMIKNSIVLIDEIDLQIDRGVPRFTAVIAASASRVRPVGMAALTTMLGMIPLFTDAFFVSMAVTIVFGLGFATILTLVLVPVVYATVFRVAGQEV</sequence>
<evidence type="ECO:0000256" key="1">
    <source>
        <dbReference type="SAM" id="Phobius"/>
    </source>
</evidence>
<dbReference type="EMBL" id="PVNL01000013">
    <property type="protein sequence ID" value="PRQ09808.1"/>
    <property type="molecule type" value="Genomic_DNA"/>
</dbReference>
<dbReference type="Gene3D" id="3.30.70.1440">
    <property type="entry name" value="Multidrug efflux transporter AcrB pore domain"/>
    <property type="match status" value="1"/>
</dbReference>
<name>A0A2S9YXJ3_9BACT</name>